<dbReference type="Proteomes" id="UP000570517">
    <property type="component" value="Unassembled WGS sequence"/>
</dbReference>
<dbReference type="AlphaFoldDB" id="A0A850PUP2"/>
<name>A0A850PUP2_9MYCO</name>
<keyword evidence="2" id="KW-1185">Reference proteome</keyword>
<protein>
    <submittedName>
        <fullName evidence="1">Uncharacterized protein</fullName>
    </submittedName>
</protein>
<comment type="caution">
    <text evidence="1">The sequence shown here is derived from an EMBL/GenBank/DDBJ whole genome shotgun (WGS) entry which is preliminary data.</text>
</comment>
<organism evidence="1 2">
    <name type="scientific">Mycolicibacterium hippocampi</name>
    <dbReference type="NCBI Taxonomy" id="659824"/>
    <lineage>
        <taxon>Bacteria</taxon>
        <taxon>Bacillati</taxon>
        <taxon>Actinomycetota</taxon>
        <taxon>Actinomycetes</taxon>
        <taxon>Mycobacteriales</taxon>
        <taxon>Mycobacteriaceae</taxon>
        <taxon>Mycolicibacterium</taxon>
    </lineage>
</organism>
<accession>A0A850PUP2</accession>
<sequence>MGEQTRPEPRITTTTGKRAGRYHTIYVGSVKLYVDDSQLGDIVKLATTILAAPVGNDDRLRT</sequence>
<gene>
    <name evidence="1" type="ORF">HLY00_1047</name>
</gene>
<reference evidence="1 2" key="1">
    <citation type="submission" date="2020-05" db="EMBL/GenBank/DDBJ databases">
        <title>Draft genome sequence of Mycobacterium hippocampi DL, isolated from European seabass, Dicentrarchus labrax, reared in fish farms.</title>
        <authorList>
            <person name="Stathopoulou P."/>
            <person name="Asimakis E."/>
            <person name="Tzokas K."/>
            <person name="Batargias C."/>
            <person name="Tsiamis G."/>
        </authorList>
    </citation>
    <scope>NUCLEOTIDE SEQUENCE [LARGE SCALE GENOMIC DNA]</scope>
    <source>
        <strain evidence="1 2">DL</strain>
    </source>
</reference>
<evidence type="ECO:0000313" key="2">
    <source>
        <dbReference type="Proteomes" id="UP000570517"/>
    </source>
</evidence>
<dbReference type="EMBL" id="JABFYL010000035">
    <property type="protein sequence ID" value="NVN51305.1"/>
    <property type="molecule type" value="Genomic_DNA"/>
</dbReference>
<evidence type="ECO:0000313" key="1">
    <source>
        <dbReference type="EMBL" id="NVN51305.1"/>
    </source>
</evidence>
<proteinExistence type="predicted"/>